<reference evidence="2 3" key="1">
    <citation type="submission" date="2019-07" db="EMBL/GenBank/DDBJ databases">
        <title>Draft genome assembly of a fouling barnacle, Amphibalanus amphitrite (Darwin, 1854): The first reference genome for Thecostraca.</title>
        <authorList>
            <person name="Kim W."/>
        </authorList>
    </citation>
    <scope>NUCLEOTIDE SEQUENCE [LARGE SCALE GENOMIC DNA]</scope>
    <source>
        <strain evidence="2">SNU_AA5</strain>
        <tissue evidence="2">Soma without cirri and trophi</tissue>
    </source>
</reference>
<evidence type="ECO:0000313" key="3">
    <source>
        <dbReference type="Proteomes" id="UP000440578"/>
    </source>
</evidence>
<feature type="compositionally biased region" description="Polar residues" evidence="1">
    <location>
        <begin position="133"/>
        <end position="143"/>
    </location>
</feature>
<sequence>MEQPKIRPATDTAAVTELTPGIGPASFSRQSVDVAEGFPLTGAGRVLEETDSTAHDSSIQSAPDAALGLHWEPAGERSPAAAGRCAAYWRVRAVAALPGADQDRLLALLAALSAVHYVEHGLSSSPPAPGPVTVSSASARRRH</sequence>
<organism evidence="2 3">
    <name type="scientific">Amphibalanus amphitrite</name>
    <name type="common">Striped barnacle</name>
    <name type="synonym">Balanus amphitrite</name>
    <dbReference type="NCBI Taxonomy" id="1232801"/>
    <lineage>
        <taxon>Eukaryota</taxon>
        <taxon>Metazoa</taxon>
        <taxon>Ecdysozoa</taxon>
        <taxon>Arthropoda</taxon>
        <taxon>Crustacea</taxon>
        <taxon>Multicrustacea</taxon>
        <taxon>Cirripedia</taxon>
        <taxon>Thoracica</taxon>
        <taxon>Thoracicalcarea</taxon>
        <taxon>Balanomorpha</taxon>
        <taxon>Balanoidea</taxon>
        <taxon>Balanidae</taxon>
        <taxon>Amphibalaninae</taxon>
        <taxon>Amphibalanus</taxon>
    </lineage>
</organism>
<feature type="region of interest" description="Disordered" evidence="1">
    <location>
        <begin position="1"/>
        <end position="27"/>
    </location>
</feature>
<comment type="caution">
    <text evidence="2">The sequence shown here is derived from an EMBL/GenBank/DDBJ whole genome shotgun (WGS) entry which is preliminary data.</text>
</comment>
<gene>
    <name evidence="2" type="ORF">FJT64_026404</name>
</gene>
<name>A0A6A4W5P3_AMPAM</name>
<keyword evidence="3" id="KW-1185">Reference proteome</keyword>
<evidence type="ECO:0000256" key="1">
    <source>
        <dbReference type="SAM" id="MobiDB-lite"/>
    </source>
</evidence>
<feature type="region of interest" description="Disordered" evidence="1">
    <location>
        <begin position="120"/>
        <end position="143"/>
    </location>
</feature>
<accession>A0A6A4W5P3</accession>
<dbReference type="EMBL" id="VIIS01001180">
    <property type="protein sequence ID" value="KAF0301263.1"/>
    <property type="molecule type" value="Genomic_DNA"/>
</dbReference>
<evidence type="ECO:0000313" key="2">
    <source>
        <dbReference type="EMBL" id="KAF0301263.1"/>
    </source>
</evidence>
<dbReference type="Proteomes" id="UP000440578">
    <property type="component" value="Unassembled WGS sequence"/>
</dbReference>
<protein>
    <submittedName>
        <fullName evidence="2">Uncharacterized protein</fullName>
    </submittedName>
</protein>
<dbReference type="AlphaFoldDB" id="A0A6A4W5P3"/>
<proteinExistence type="predicted"/>
<dbReference type="OrthoDB" id="6630665at2759"/>